<evidence type="ECO:0000313" key="1">
    <source>
        <dbReference type="EMBL" id="JAC27788.1"/>
    </source>
</evidence>
<protein>
    <submittedName>
        <fullName evidence="1">Putative secreted protein</fullName>
    </submittedName>
</protein>
<name>A0A023G4I9_AMBTT</name>
<organism evidence="1">
    <name type="scientific">Amblyomma triste</name>
    <name type="common">Neotropical tick</name>
    <dbReference type="NCBI Taxonomy" id="251400"/>
    <lineage>
        <taxon>Eukaryota</taxon>
        <taxon>Metazoa</taxon>
        <taxon>Ecdysozoa</taxon>
        <taxon>Arthropoda</taxon>
        <taxon>Chelicerata</taxon>
        <taxon>Arachnida</taxon>
        <taxon>Acari</taxon>
        <taxon>Parasitiformes</taxon>
        <taxon>Ixodida</taxon>
        <taxon>Ixodoidea</taxon>
        <taxon>Ixodidae</taxon>
        <taxon>Amblyomminae</taxon>
        <taxon>Amblyomma</taxon>
    </lineage>
</organism>
<reference evidence="1" key="1">
    <citation type="submission" date="2014-03" db="EMBL/GenBank/DDBJ databases">
        <title>The sialotranscriptome of Amblyomma triste, Amblyomma parvum and Amblyomma cajennense ticks, uncovered by 454-based RNA-seq.</title>
        <authorList>
            <person name="Garcia G.R."/>
            <person name="Gardinassi L.G."/>
            <person name="Ribeiro J.M."/>
            <person name="Anatriello E."/>
            <person name="Ferreira B.R."/>
            <person name="Moreira H.N."/>
            <person name="Mafra C."/>
            <person name="Olegario M.M."/>
            <person name="Szabo P.J."/>
            <person name="Miranda-Santos I.K."/>
            <person name="Maruyama S.R."/>
        </authorList>
    </citation>
    <scope>NUCLEOTIDE SEQUENCE</scope>
    <source>
        <strain evidence="1">Mato Grasso do Sul</strain>
        <tissue evidence="1">Salivary glands</tissue>
    </source>
</reference>
<dbReference type="AlphaFoldDB" id="A0A023G4I9"/>
<proteinExistence type="evidence at transcript level"/>
<sequence length="127" mass="14627">MSAPWAELLKWVARIAALYSHHSFSWCSKHKNSSIHILFFQNASQQNAGEIPILKEAQPHKRRFTAKPVEKKKKTAKTKIWEIVSLEHGQNLSQVAPDPKFIWYTADRFSPSSPMRGIVGRILWHPV</sequence>
<dbReference type="EMBL" id="GBBM01007630">
    <property type="protein sequence ID" value="JAC27788.1"/>
    <property type="molecule type" value="mRNA"/>
</dbReference>
<accession>A0A023G4I9</accession>